<organism evidence="3 4">
    <name type="scientific">Elliptochloris bilobata</name>
    <dbReference type="NCBI Taxonomy" id="381761"/>
    <lineage>
        <taxon>Eukaryota</taxon>
        <taxon>Viridiplantae</taxon>
        <taxon>Chlorophyta</taxon>
        <taxon>core chlorophytes</taxon>
        <taxon>Trebouxiophyceae</taxon>
        <taxon>Trebouxiophyceae incertae sedis</taxon>
        <taxon>Elliptochloris clade</taxon>
        <taxon>Elliptochloris</taxon>
    </lineage>
</organism>
<feature type="region of interest" description="Disordered" evidence="1">
    <location>
        <begin position="24"/>
        <end position="47"/>
    </location>
</feature>
<keyword evidence="2" id="KW-0472">Membrane</keyword>
<feature type="transmembrane region" description="Helical" evidence="2">
    <location>
        <begin position="74"/>
        <end position="94"/>
    </location>
</feature>
<keyword evidence="4" id="KW-1185">Reference proteome</keyword>
<proteinExistence type="predicted"/>
<sequence length="131" mass="14181">MSLPCRVNSHELAGKEAAETLEDDELQIEKQIRGRRTPRKKEGPTVLAPQVQQAYSGAPQTPAGQAETLAVRGLGVFFLLIVSEGLFLALSGFLPESLDGFAEATVYPSFSPTVGIFLLCSALYGLWKSRQ</sequence>
<dbReference type="PANTHER" id="PTHR37385:SF2">
    <property type="entry name" value="PROTEIN LPA2"/>
    <property type="match status" value="1"/>
</dbReference>
<keyword evidence="2" id="KW-0812">Transmembrane</keyword>
<gene>
    <name evidence="3" type="ORF">WJX81_006257</name>
</gene>
<dbReference type="PANTHER" id="PTHR37385">
    <property type="entry name" value="PROTEIN LOW PSII ACCUMULATION 2, CHLOROPLASTIC"/>
    <property type="match status" value="1"/>
</dbReference>
<evidence type="ECO:0000256" key="2">
    <source>
        <dbReference type="SAM" id="Phobius"/>
    </source>
</evidence>
<dbReference type="EMBL" id="JALJOU010000011">
    <property type="protein sequence ID" value="KAK9841022.1"/>
    <property type="molecule type" value="Genomic_DNA"/>
</dbReference>
<name>A0AAW1S5Y7_9CHLO</name>
<reference evidence="3 4" key="1">
    <citation type="journal article" date="2024" name="Nat. Commun.">
        <title>Phylogenomics reveals the evolutionary origins of lichenization in chlorophyte algae.</title>
        <authorList>
            <person name="Puginier C."/>
            <person name="Libourel C."/>
            <person name="Otte J."/>
            <person name="Skaloud P."/>
            <person name="Haon M."/>
            <person name="Grisel S."/>
            <person name="Petersen M."/>
            <person name="Berrin J.G."/>
            <person name="Delaux P.M."/>
            <person name="Dal Grande F."/>
            <person name="Keller J."/>
        </authorList>
    </citation>
    <scope>NUCLEOTIDE SEQUENCE [LARGE SCALE GENOMIC DNA]</scope>
    <source>
        <strain evidence="3 4">SAG 245.80</strain>
    </source>
</reference>
<evidence type="ECO:0000313" key="3">
    <source>
        <dbReference type="EMBL" id="KAK9841022.1"/>
    </source>
</evidence>
<comment type="caution">
    <text evidence="3">The sequence shown here is derived from an EMBL/GenBank/DDBJ whole genome shotgun (WGS) entry which is preliminary data.</text>
</comment>
<dbReference type="AlphaFoldDB" id="A0AAW1S5Y7"/>
<dbReference type="Proteomes" id="UP001445335">
    <property type="component" value="Unassembled WGS sequence"/>
</dbReference>
<protein>
    <submittedName>
        <fullName evidence="3">Uncharacterized protein</fullName>
    </submittedName>
</protein>
<evidence type="ECO:0000313" key="4">
    <source>
        <dbReference type="Proteomes" id="UP001445335"/>
    </source>
</evidence>
<feature type="transmembrane region" description="Helical" evidence="2">
    <location>
        <begin position="106"/>
        <end position="127"/>
    </location>
</feature>
<accession>A0AAW1S5Y7</accession>
<keyword evidence="2" id="KW-1133">Transmembrane helix</keyword>
<dbReference type="InterPro" id="IPR038789">
    <property type="entry name" value="LPA2-like"/>
</dbReference>
<evidence type="ECO:0000256" key="1">
    <source>
        <dbReference type="SAM" id="MobiDB-lite"/>
    </source>
</evidence>